<dbReference type="Gene3D" id="3.40.50.1460">
    <property type="match status" value="1"/>
</dbReference>
<dbReference type="Pfam" id="PF01650">
    <property type="entry name" value="Peptidase_C13"/>
    <property type="match status" value="1"/>
</dbReference>
<sequence>MTSQSWIRRLCAPLVALILIVGPLVSPVRAIEDARKVGVVSFGLFGDQGVFRAEATGAAQVVAGRFETGAIDVQYNSKEGGSATIEALTRSLQVTANRLDAEKDVLFLILTSHGSPDGLAIKAGRLTQTLTPSRLAGILAKTGVRHKVVVISACYSGVFIQRLANPDVLVITAADANHPSFGCQDKAKWTYFGDAFFNVALRRAVSLKDAFLDARLLVRKRELREQFEPSNPLMVGGENVQPLLVARINGSRQPSRH</sequence>
<dbReference type="EMBL" id="VSSR01000090">
    <property type="protein sequence ID" value="TYL72053.1"/>
    <property type="molecule type" value="Genomic_DNA"/>
</dbReference>
<dbReference type="GO" id="GO:0008233">
    <property type="term" value="F:peptidase activity"/>
    <property type="evidence" value="ECO:0007669"/>
    <property type="project" value="InterPro"/>
</dbReference>
<dbReference type="OrthoDB" id="345222at2"/>
<dbReference type="RefSeq" id="WP_148756253.1">
    <property type="nucleotide sequence ID" value="NZ_VSSR01000090.1"/>
</dbReference>
<comment type="caution">
    <text evidence="1">The sequence shown here is derived from an EMBL/GenBank/DDBJ whole genome shotgun (WGS) entry which is preliminary data.</text>
</comment>
<proteinExistence type="predicted"/>
<gene>
    <name evidence="1" type="ORF">FXB38_39185</name>
</gene>
<dbReference type="GO" id="GO:0006508">
    <property type="term" value="P:proteolysis"/>
    <property type="evidence" value="ECO:0007669"/>
    <property type="project" value="InterPro"/>
</dbReference>
<organism evidence="1 2">
    <name type="scientific">Bradyrhizobium cytisi</name>
    <dbReference type="NCBI Taxonomy" id="515489"/>
    <lineage>
        <taxon>Bacteria</taxon>
        <taxon>Pseudomonadati</taxon>
        <taxon>Pseudomonadota</taxon>
        <taxon>Alphaproteobacteria</taxon>
        <taxon>Hyphomicrobiales</taxon>
        <taxon>Nitrobacteraceae</taxon>
        <taxon>Bradyrhizobium</taxon>
    </lineage>
</organism>
<dbReference type="Proteomes" id="UP000324853">
    <property type="component" value="Unassembled WGS sequence"/>
</dbReference>
<dbReference type="SUPFAM" id="SSF52129">
    <property type="entry name" value="Caspase-like"/>
    <property type="match status" value="1"/>
</dbReference>
<protein>
    <submittedName>
        <fullName evidence="1">Peptidase C13, legumain asparaginyl peptidase</fullName>
    </submittedName>
</protein>
<evidence type="ECO:0000313" key="1">
    <source>
        <dbReference type="EMBL" id="TYL72053.1"/>
    </source>
</evidence>
<name>A0A5S4W164_9BRAD</name>
<dbReference type="InterPro" id="IPR001096">
    <property type="entry name" value="Peptidase_C13"/>
</dbReference>
<dbReference type="InterPro" id="IPR029030">
    <property type="entry name" value="Caspase-like_dom_sf"/>
</dbReference>
<accession>A0A5S4W164</accession>
<keyword evidence="2" id="KW-1185">Reference proteome</keyword>
<reference evidence="1 2" key="1">
    <citation type="submission" date="2019-08" db="EMBL/GenBank/DDBJ databases">
        <title>Bradyrhizobium hipponensis sp. nov., a rhizobium isolated from a Lupinus angustifolius root nodule in Tunisia.</title>
        <authorList>
            <person name="Off K."/>
            <person name="Rejili M."/>
            <person name="Mars M."/>
            <person name="Brachmann A."/>
            <person name="Marin M."/>
        </authorList>
    </citation>
    <scope>NUCLEOTIDE SEQUENCE [LARGE SCALE GENOMIC DNA]</scope>
    <source>
        <strain evidence="1 2">CTAW11</strain>
    </source>
</reference>
<dbReference type="AlphaFoldDB" id="A0A5S4W164"/>
<evidence type="ECO:0000313" key="2">
    <source>
        <dbReference type="Proteomes" id="UP000324853"/>
    </source>
</evidence>